<dbReference type="EMBL" id="OU893349">
    <property type="protein sequence ID" value="CAG9787620.1"/>
    <property type="molecule type" value="Genomic_DNA"/>
</dbReference>
<accession>A0A9N9R1C6</accession>
<evidence type="ECO:0000313" key="2">
    <source>
        <dbReference type="Proteomes" id="UP001153714"/>
    </source>
</evidence>
<name>A0A9N9R1C6_9NEOP</name>
<keyword evidence="2" id="KW-1185">Reference proteome</keyword>
<evidence type="ECO:0000313" key="1">
    <source>
        <dbReference type="EMBL" id="CAG9787620.1"/>
    </source>
</evidence>
<dbReference type="AlphaFoldDB" id="A0A9N9R1C6"/>
<gene>
    <name evidence="1" type="ORF">DIATSA_LOCUS5489</name>
</gene>
<dbReference type="OrthoDB" id="7476648at2759"/>
<reference evidence="1" key="2">
    <citation type="submission" date="2022-10" db="EMBL/GenBank/DDBJ databases">
        <authorList>
            <consortium name="ENA_rothamsted_submissions"/>
            <consortium name="culmorum"/>
            <person name="King R."/>
        </authorList>
    </citation>
    <scope>NUCLEOTIDE SEQUENCE</scope>
</reference>
<proteinExistence type="predicted"/>
<organism evidence="1 2">
    <name type="scientific">Diatraea saccharalis</name>
    <name type="common">sugarcane borer</name>
    <dbReference type="NCBI Taxonomy" id="40085"/>
    <lineage>
        <taxon>Eukaryota</taxon>
        <taxon>Metazoa</taxon>
        <taxon>Ecdysozoa</taxon>
        <taxon>Arthropoda</taxon>
        <taxon>Hexapoda</taxon>
        <taxon>Insecta</taxon>
        <taxon>Pterygota</taxon>
        <taxon>Neoptera</taxon>
        <taxon>Endopterygota</taxon>
        <taxon>Lepidoptera</taxon>
        <taxon>Glossata</taxon>
        <taxon>Ditrysia</taxon>
        <taxon>Pyraloidea</taxon>
        <taxon>Crambidae</taxon>
        <taxon>Crambinae</taxon>
        <taxon>Diatraea</taxon>
    </lineage>
</organism>
<protein>
    <submittedName>
        <fullName evidence="1">Uncharacterized protein</fullName>
    </submittedName>
</protein>
<dbReference type="Proteomes" id="UP001153714">
    <property type="component" value="Chromosome 18"/>
</dbReference>
<sequence length="380" mass="44146">MNRNQRRLGRQHQKRLEEAKYIKTELEEVLSPKSKRDPFKLQRFTTNKCCHVAPTSEDFGQSTDDATDRAIDENELTDKYQNILKEQFGFDPLMPETIKQLKELRKVLCNNTTKVENCSQYAEEKNQSCSEFANIDGTNWQTVDNEKEIDKYISHKKGKSDACLYMPENVRIIEPPRIKIIAKKFSKCKRNNIELRKLDEKVACVEYDVFIGNDETPREKLRAFFSIKPKYGKNGCEKALVDKFNKVCDDLKKFPEKEIEIIGRKIEENKSYLDDLKRILRRKQAIFNKKNRNTLDLMSLYEMAKRESPPLADGFSSTNFLSKAELQEMKNLILKKCGSSVHGINRRTLKEGSSVKAGNMGFISQSIVDELWRETGDIDK</sequence>
<reference evidence="1" key="1">
    <citation type="submission" date="2021-12" db="EMBL/GenBank/DDBJ databases">
        <authorList>
            <person name="King R."/>
        </authorList>
    </citation>
    <scope>NUCLEOTIDE SEQUENCE</scope>
</reference>